<dbReference type="PANTHER" id="PTHR12748">
    <property type="entry name" value="ORIGIN RECOGNITION COMPLEX SUBUNIT 3"/>
    <property type="match status" value="1"/>
</dbReference>
<dbReference type="GO" id="GO:0006270">
    <property type="term" value="P:DNA replication initiation"/>
    <property type="evidence" value="ECO:0007669"/>
    <property type="project" value="TreeGrafter"/>
</dbReference>
<dbReference type="GO" id="GO:0005656">
    <property type="term" value="C:nuclear pre-replicative complex"/>
    <property type="evidence" value="ECO:0007669"/>
    <property type="project" value="TreeGrafter"/>
</dbReference>
<dbReference type="GO" id="GO:0003688">
    <property type="term" value="F:DNA replication origin binding"/>
    <property type="evidence" value="ECO:0007669"/>
    <property type="project" value="TreeGrafter"/>
</dbReference>
<dbReference type="InterPro" id="IPR045667">
    <property type="entry name" value="ORC3_N"/>
</dbReference>
<evidence type="ECO:0000259" key="12">
    <source>
        <dbReference type="Pfam" id="PF18137"/>
    </source>
</evidence>
<dbReference type="OrthoDB" id="10265211at2759"/>
<name>A0A310SLG7_9HYME</name>
<evidence type="ECO:0000259" key="13">
    <source>
        <dbReference type="Pfam" id="PF19675"/>
    </source>
</evidence>
<keyword evidence="15" id="KW-1185">Reference proteome</keyword>
<feature type="domain" description="Origin recognition complex subunit 3 N-terminal" evidence="11">
    <location>
        <begin position="65"/>
        <end position="340"/>
    </location>
</feature>
<dbReference type="EMBL" id="KQ764203">
    <property type="protein sequence ID" value="OAD54577.1"/>
    <property type="molecule type" value="Genomic_DNA"/>
</dbReference>
<evidence type="ECO:0000256" key="10">
    <source>
        <dbReference type="SAM" id="MobiDB-lite"/>
    </source>
</evidence>
<evidence type="ECO:0000313" key="15">
    <source>
        <dbReference type="Proteomes" id="UP000250275"/>
    </source>
</evidence>
<dbReference type="InterPro" id="IPR040855">
    <property type="entry name" value="ORC_WH_C"/>
</dbReference>
<keyword evidence="4" id="KW-0597">Phosphoprotein</keyword>
<comment type="subcellular location">
    <subcellularLocation>
        <location evidence="1">Nucleus</location>
    </subcellularLocation>
</comment>
<evidence type="ECO:0000256" key="9">
    <source>
        <dbReference type="ARBA" id="ARBA00045241"/>
    </source>
</evidence>
<dbReference type="GO" id="GO:0005664">
    <property type="term" value="C:nuclear origin of replication recognition complex"/>
    <property type="evidence" value="ECO:0007669"/>
    <property type="project" value="InterPro"/>
</dbReference>
<evidence type="ECO:0000256" key="2">
    <source>
        <dbReference type="ARBA" id="ARBA00010977"/>
    </source>
</evidence>
<sequence>MPVSQSVRSAWLSGDTKNWIVENVSGVEEDGPERNQATLSILPRSPGVFPHKGAYKIGSRQSEFQSPDYCNEPWYLTYEETWESIQTAVEDMRSNTFQQILRDLQSFVSKIKERPLEQFENEIQTALVLTGVNSSDHAIMFQRIQSKLESITKHIAIISSKDSNSIRNIIEESISQLINKKSEEVLIKKSMCHMRNLKLWHQKHCDQNDPLVIVVSDFESSSSEVLRDFILILSSYSSTMKFILIFGVATTLHVLHRSLTYDVTSKLNIQVFSMQKQIDILSYVLENTVFCTNIPFKLTGRAFQLLTDIFLFYDFSVESFLRSYKICMILHFYANNISSLCCHPKKIQSRMSSLTDEDLEEIKKLPSIEKYIKESNCESKDKLLQNDEFKLLNNFHQYMHRFLLALRCLHNLFSSLPNAPMGKQLREYYTKVVCTYDLKESEEYKECFQLLSFLSKTELLSKLNSLITIIGSSEDSIMKRDQANLQDFIKTIEEASLELATTPVDIVSTGEKLSRLQLKEKLLKWSQTQSRSPYKLVQQDVLNFLDHMFSVHLVNPNNIPANEIFCYSDGNLAKQHIRGSLRAAIHTGLNDPQVYLNCECCKLENDDAIPSTLPDRSIIYKLHLESRKLINMYDWLQEGMEASGLQNSAKRSTQNPCKVQGDERSAEIPKEVEREEIGGLSRIRWPFNAGKRLSSLRLSEQRQVTGIAHAKSAANDSFVLPADSIFVHFPASIDLLTLKFNLSSPIATVGIFVECRLKLTARTFVGWFRGQMDGTGGSGVGGEHHPEVRAISNYNCETTNWKERNTISHELHDFLTSVRWCNLYSRRSTGIDVSLSGVSLAETDSPLHSVANMPIVFPDKRSGPSTGFPLLSNASTLASARKDKAQRRTVTLRLWPRCASETCLCECRKVCLLIKLTSQADELLLNWKESEVYLDTMSLVPIDHILPKGITISWILGISQGQYTAATQCPGGTIAKFGDGLRKEAISNGAVTLTDAWGHPKFRVDLSECLSEMAA</sequence>
<evidence type="ECO:0000256" key="4">
    <source>
        <dbReference type="ARBA" id="ARBA00022553"/>
    </source>
</evidence>
<comment type="function">
    <text evidence="9">Component of the origin recognition complex (ORC) that binds origins of replication. DNA-binding is ATP-dependent. The specific DNA sequences that define origins of replication have not been identified yet. ORC is required to assemble the pre-replication complex necessary to initiate DNA replication. Binds histone H3 and H4 trimethylation marks H3K9me3, H3K27me3 and H4K20me3.</text>
</comment>
<gene>
    <name evidence="14" type="ORF">WN48_06558</name>
</gene>
<keyword evidence="7" id="KW-0539">Nucleus</keyword>
<feature type="domain" description="Origin recognition complex subunit 3 winged helix C-terminal" evidence="12">
    <location>
        <begin position="582"/>
        <end position="648"/>
    </location>
</feature>
<feature type="domain" description="Origin recognition complex subunit 3 insertion" evidence="13">
    <location>
        <begin position="352"/>
        <end position="568"/>
    </location>
</feature>
<feature type="region of interest" description="Disordered" evidence="10">
    <location>
        <begin position="644"/>
        <end position="669"/>
    </location>
</feature>
<feature type="compositionally biased region" description="Basic and acidic residues" evidence="10">
    <location>
        <begin position="660"/>
        <end position="669"/>
    </location>
</feature>
<dbReference type="Pfam" id="PF19675">
    <property type="entry name" value="ORC3_ins"/>
    <property type="match status" value="1"/>
</dbReference>
<evidence type="ECO:0000256" key="6">
    <source>
        <dbReference type="ARBA" id="ARBA00023125"/>
    </source>
</evidence>
<dbReference type="PANTHER" id="PTHR12748:SF0">
    <property type="entry name" value="ORIGIN RECOGNITION COMPLEX SUBUNIT 3"/>
    <property type="match status" value="1"/>
</dbReference>
<dbReference type="InterPro" id="IPR045663">
    <property type="entry name" value="ORC3_ins"/>
</dbReference>
<comment type="subunit">
    <text evidence="8">Component of ORC, a complex composed of at least 6 subunits: ORC1, ORC2, ORC3, ORC4, ORC5 and ORC6. ORC is regulated in a cell-cycle dependent manner. It is sequentially assembled at the exit from anaphase of mitosis and disassembled as cells enter S phase.</text>
</comment>
<protein>
    <recommendedName>
        <fullName evidence="3">Origin recognition complex subunit 3</fullName>
    </recommendedName>
</protein>
<keyword evidence="6" id="KW-0238">DNA-binding</keyword>
<reference evidence="14 15" key="1">
    <citation type="submission" date="2015-07" db="EMBL/GenBank/DDBJ databases">
        <title>The genome of Eufriesea mexicana.</title>
        <authorList>
            <person name="Pan H."/>
            <person name="Kapheim K."/>
        </authorList>
    </citation>
    <scope>NUCLEOTIDE SEQUENCE [LARGE SCALE GENOMIC DNA]</scope>
    <source>
        <strain evidence="14">0111107269</strain>
        <tissue evidence="14">Whole body</tissue>
    </source>
</reference>
<dbReference type="AlphaFoldDB" id="A0A310SLG7"/>
<proteinExistence type="inferred from homology"/>
<dbReference type="Pfam" id="PF07034">
    <property type="entry name" value="ORC3_N"/>
    <property type="match status" value="1"/>
</dbReference>
<comment type="similarity">
    <text evidence="2">Belongs to the ORC3 family.</text>
</comment>
<evidence type="ECO:0000256" key="5">
    <source>
        <dbReference type="ARBA" id="ARBA00022705"/>
    </source>
</evidence>
<evidence type="ECO:0000313" key="14">
    <source>
        <dbReference type="EMBL" id="OAD54577.1"/>
    </source>
</evidence>
<evidence type="ECO:0000256" key="1">
    <source>
        <dbReference type="ARBA" id="ARBA00004123"/>
    </source>
</evidence>
<dbReference type="GO" id="GO:0031261">
    <property type="term" value="C:DNA replication preinitiation complex"/>
    <property type="evidence" value="ECO:0007669"/>
    <property type="project" value="TreeGrafter"/>
</dbReference>
<organism evidence="14 15">
    <name type="scientific">Eufriesea mexicana</name>
    <dbReference type="NCBI Taxonomy" id="516756"/>
    <lineage>
        <taxon>Eukaryota</taxon>
        <taxon>Metazoa</taxon>
        <taxon>Ecdysozoa</taxon>
        <taxon>Arthropoda</taxon>
        <taxon>Hexapoda</taxon>
        <taxon>Insecta</taxon>
        <taxon>Pterygota</taxon>
        <taxon>Neoptera</taxon>
        <taxon>Endopterygota</taxon>
        <taxon>Hymenoptera</taxon>
        <taxon>Apocrita</taxon>
        <taxon>Aculeata</taxon>
        <taxon>Apoidea</taxon>
        <taxon>Anthophila</taxon>
        <taxon>Apidae</taxon>
        <taxon>Eufriesea</taxon>
    </lineage>
</organism>
<accession>A0A310SLG7</accession>
<dbReference type="Pfam" id="PF18137">
    <property type="entry name" value="WHD_ORC"/>
    <property type="match status" value="1"/>
</dbReference>
<feature type="compositionally biased region" description="Polar residues" evidence="10">
    <location>
        <begin position="644"/>
        <end position="657"/>
    </location>
</feature>
<evidence type="ECO:0000256" key="3">
    <source>
        <dbReference type="ARBA" id="ARBA00019085"/>
    </source>
</evidence>
<dbReference type="Proteomes" id="UP000250275">
    <property type="component" value="Unassembled WGS sequence"/>
</dbReference>
<evidence type="ECO:0000256" key="7">
    <source>
        <dbReference type="ARBA" id="ARBA00023242"/>
    </source>
</evidence>
<dbReference type="CDD" id="cd20704">
    <property type="entry name" value="Orc3"/>
    <property type="match status" value="1"/>
</dbReference>
<evidence type="ECO:0000256" key="8">
    <source>
        <dbReference type="ARBA" id="ARBA00026084"/>
    </source>
</evidence>
<keyword evidence="5" id="KW-0235">DNA replication</keyword>
<evidence type="ECO:0000259" key="11">
    <source>
        <dbReference type="Pfam" id="PF07034"/>
    </source>
</evidence>
<dbReference type="InterPro" id="IPR020795">
    <property type="entry name" value="ORC3"/>
</dbReference>